<dbReference type="SUPFAM" id="SSF50814">
    <property type="entry name" value="Lipocalins"/>
    <property type="match status" value="1"/>
</dbReference>
<evidence type="ECO:0000313" key="2">
    <source>
        <dbReference type="EMBL" id="KAK8384913.1"/>
    </source>
</evidence>
<keyword evidence="3" id="KW-1185">Reference proteome</keyword>
<accession>A0AAW0TB89</accession>
<dbReference type="Proteomes" id="UP001487740">
    <property type="component" value="Unassembled WGS sequence"/>
</dbReference>
<keyword evidence="1" id="KW-0732">Signal</keyword>
<reference evidence="2 3" key="1">
    <citation type="submission" date="2023-03" db="EMBL/GenBank/DDBJ databases">
        <title>High-quality genome of Scylla paramamosain provides insights in environmental adaptation.</title>
        <authorList>
            <person name="Zhang L."/>
        </authorList>
    </citation>
    <scope>NUCLEOTIDE SEQUENCE [LARGE SCALE GENOMIC DNA]</scope>
    <source>
        <strain evidence="2">LZ_2023a</strain>
        <tissue evidence="2">Muscle</tissue>
    </source>
</reference>
<organism evidence="2 3">
    <name type="scientific">Scylla paramamosain</name>
    <name type="common">Mud crab</name>
    <dbReference type="NCBI Taxonomy" id="85552"/>
    <lineage>
        <taxon>Eukaryota</taxon>
        <taxon>Metazoa</taxon>
        <taxon>Ecdysozoa</taxon>
        <taxon>Arthropoda</taxon>
        <taxon>Crustacea</taxon>
        <taxon>Multicrustacea</taxon>
        <taxon>Malacostraca</taxon>
        <taxon>Eumalacostraca</taxon>
        <taxon>Eucarida</taxon>
        <taxon>Decapoda</taxon>
        <taxon>Pleocyemata</taxon>
        <taxon>Brachyura</taxon>
        <taxon>Eubrachyura</taxon>
        <taxon>Portunoidea</taxon>
        <taxon>Portunidae</taxon>
        <taxon>Portuninae</taxon>
        <taxon>Scylla</taxon>
    </lineage>
</organism>
<dbReference type="InterPro" id="IPR012674">
    <property type="entry name" value="Calycin"/>
</dbReference>
<gene>
    <name evidence="2" type="ORF">O3P69_014462</name>
</gene>
<feature type="signal peptide" evidence="1">
    <location>
        <begin position="1"/>
        <end position="15"/>
    </location>
</feature>
<dbReference type="EMBL" id="JARAKH010000034">
    <property type="protein sequence ID" value="KAK8384913.1"/>
    <property type="molecule type" value="Genomic_DNA"/>
</dbReference>
<protein>
    <recommendedName>
        <fullName evidence="4">Lipocalin/cytosolic fatty-acid binding domain-containing protein</fullName>
    </recommendedName>
</protein>
<evidence type="ECO:0000313" key="3">
    <source>
        <dbReference type="Proteomes" id="UP001487740"/>
    </source>
</evidence>
<dbReference type="Gene3D" id="2.40.128.20">
    <property type="match status" value="1"/>
</dbReference>
<comment type="caution">
    <text evidence="2">The sequence shown here is derived from an EMBL/GenBank/DDBJ whole genome shotgun (WGS) entry which is preliminary data.</text>
</comment>
<dbReference type="AlphaFoldDB" id="A0AAW0TB89"/>
<name>A0AAW0TB89_SCYPA</name>
<proteinExistence type="predicted"/>
<feature type="chain" id="PRO_5043866880" description="Lipocalin/cytosolic fatty-acid binding domain-containing protein" evidence="1">
    <location>
        <begin position="16"/>
        <end position="138"/>
    </location>
</feature>
<evidence type="ECO:0000256" key="1">
    <source>
        <dbReference type="SAM" id="SignalP"/>
    </source>
</evidence>
<evidence type="ECO:0008006" key="4">
    <source>
        <dbReference type="Google" id="ProtNLM"/>
    </source>
</evidence>
<sequence length="138" mass="14993">MKYVIALVLVAVAEAAVVTTQTRGQGCVTVAPAENFVNAMYEGRWYEIGRIQTPGGAAFQKDCWCDTTDFHSETQLVGDGEATYSCRKHGPDGDLQSATADLLFDGIPGKFKAAVSVPIRSQAGLYRCVCRRERRDGI</sequence>